<proteinExistence type="predicted"/>
<dbReference type="PANTHER" id="PTHR43280">
    <property type="entry name" value="ARAC-FAMILY TRANSCRIPTIONAL REGULATOR"/>
    <property type="match status" value="1"/>
</dbReference>
<keyword evidence="7" id="KW-1185">Reference proteome</keyword>
<dbReference type="SUPFAM" id="SSF46689">
    <property type="entry name" value="Homeodomain-like"/>
    <property type="match status" value="1"/>
</dbReference>
<dbReference type="PANTHER" id="PTHR43280:SF2">
    <property type="entry name" value="HTH-TYPE TRANSCRIPTIONAL REGULATOR EXSA"/>
    <property type="match status" value="1"/>
</dbReference>
<evidence type="ECO:0000256" key="2">
    <source>
        <dbReference type="ARBA" id="ARBA00023125"/>
    </source>
</evidence>
<feature type="transmembrane region" description="Helical" evidence="4">
    <location>
        <begin position="6"/>
        <end position="24"/>
    </location>
</feature>
<dbReference type="PROSITE" id="PS01124">
    <property type="entry name" value="HTH_ARAC_FAMILY_2"/>
    <property type="match status" value="1"/>
</dbReference>
<dbReference type="Pfam" id="PF12833">
    <property type="entry name" value="HTH_18"/>
    <property type="match status" value="1"/>
</dbReference>
<dbReference type="SMART" id="SM00342">
    <property type="entry name" value="HTH_ARAC"/>
    <property type="match status" value="1"/>
</dbReference>
<dbReference type="GO" id="GO:0003700">
    <property type="term" value="F:DNA-binding transcription factor activity"/>
    <property type="evidence" value="ECO:0007669"/>
    <property type="project" value="InterPro"/>
</dbReference>
<evidence type="ECO:0000313" key="7">
    <source>
        <dbReference type="Proteomes" id="UP000239711"/>
    </source>
</evidence>
<evidence type="ECO:0000256" key="1">
    <source>
        <dbReference type="ARBA" id="ARBA00023015"/>
    </source>
</evidence>
<comment type="caution">
    <text evidence="6">The sequence shown here is derived from an EMBL/GenBank/DDBJ whole genome shotgun (WGS) entry which is preliminary data.</text>
</comment>
<dbReference type="InterPro" id="IPR009057">
    <property type="entry name" value="Homeodomain-like_sf"/>
</dbReference>
<dbReference type="RefSeq" id="WP_105718442.1">
    <property type="nucleotide sequence ID" value="NZ_PVBQ01000020.1"/>
</dbReference>
<sequence length="361" mass="41427">MVPFLLFLISQLVISVIAIWKLIWKEENSRILIIMLAGGVIGLLSKLFVIVMGLEEDLLFSFSSTVCIAPFSSLYLKNSLSGRSSSWRTLLIASIPLLFSLLLFIYYLIARPYGMHIGAPQTITQHFRDVVLFSSLAFDSYLLYTYRHTLQRAMQHPNTQLGISFIIHKVFLSTLFLLSFFNLSATHFFLYTGLSSTTIILGLVIYFKIIRDYRPRNMEDPSSTPAKSTVKYQKNSIDNVYLENKKAEIASLMRKENLFLDADLASADLANRLDISNHELSIVFNYGMQTNFYQYINTLRIHYFLDHIDQIIGENKTILALAYESGFQSKSTFNKYFKQELGLSPSEYLKHHQHSLKAIKS</sequence>
<dbReference type="AlphaFoldDB" id="A0A2S9IYD9"/>
<keyword evidence="4" id="KW-1133">Transmembrane helix</keyword>
<organism evidence="6 7">
    <name type="scientific">Sphingobacterium haloxyli</name>
    <dbReference type="NCBI Taxonomy" id="2100533"/>
    <lineage>
        <taxon>Bacteria</taxon>
        <taxon>Pseudomonadati</taxon>
        <taxon>Bacteroidota</taxon>
        <taxon>Sphingobacteriia</taxon>
        <taxon>Sphingobacteriales</taxon>
        <taxon>Sphingobacteriaceae</taxon>
        <taxon>Sphingobacterium</taxon>
    </lineage>
</organism>
<feature type="transmembrane region" description="Helical" evidence="4">
    <location>
        <begin position="161"/>
        <end position="182"/>
    </location>
</feature>
<evidence type="ECO:0000256" key="4">
    <source>
        <dbReference type="SAM" id="Phobius"/>
    </source>
</evidence>
<keyword evidence="1" id="KW-0805">Transcription regulation</keyword>
<feature type="transmembrane region" description="Helical" evidence="4">
    <location>
        <begin position="88"/>
        <end position="110"/>
    </location>
</feature>
<dbReference type="EMBL" id="PVBQ01000020">
    <property type="protein sequence ID" value="PRD45518.1"/>
    <property type="molecule type" value="Genomic_DNA"/>
</dbReference>
<feature type="transmembrane region" description="Helical" evidence="4">
    <location>
        <begin position="31"/>
        <end position="52"/>
    </location>
</feature>
<accession>A0A2S9IYD9</accession>
<reference evidence="6 7" key="1">
    <citation type="submission" date="2018-02" db="EMBL/GenBank/DDBJ databases">
        <title>The draft genome of Sphingobacterium sp. 5JN-11.</title>
        <authorList>
            <person name="Liu L."/>
            <person name="Li L."/>
            <person name="Liang L."/>
            <person name="Zhang X."/>
            <person name="Wang T."/>
        </authorList>
    </citation>
    <scope>NUCLEOTIDE SEQUENCE [LARGE SCALE GENOMIC DNA]</scope>
    <source>
        <strain evidence="6 7">5JN-11</strain>
    </source>
</reference>
<evidence type="ECO:0000313" key="6">
    <source>
        <dbReference type="EMBL" id="PRD45518.1"/>
    </source>
</evidence>
<name>A0A2S9IYD9_9SPHI</name>
<gene>
    <name evidence="6" type="ORF">C5745_18175</name>
</gene>
<dbReference type="Gene3D" id="1.10.10.60">
    <property type="entry name" value="Homeodomain-like"/>
    <property type="match status" value="1"/>
</dbReference>
<dbReference type="Proteomes" id="UP000239711">
    <property type="component" value="Unassembled WGS sequence"/>
</dbReference>
<keyword evidence="4" id="KW-0812">Transmembrane</keyword>
<dbReference type="OrthoDB" id="9779074at2"/>
<evidence type="ECO:0000256" key="3">
    <source>
        <dbReference type="ARBA" id="ARBA00023163"/>
    </source>
</evidence>
<protein>
    <recommendedName>
        <fullName evidence="5">HTH araC/xylS-type domain-containing protein</fullName>
    </recommendedName>
</protein>
<keyword evidence="4" id="KW-0472">Membrane</keyword>
<evidence type="ECO:0000259" key="5">
    <source>
        <dbReference type="PROSITE" id="PS01124"/>
    </source>
</evidence>
<keyword evidence="2" id="KW-0238">DNA-binding</keyword>
<dbReference type="InterPro" id="IPR018060">
    <property type="entry name" value="HTH_AraC"/>
</dbReference>
<feature type="transmembrane region" description="Helical" evidence="4">
    <location>
        <begin position="188"/>
        <end position="209"/>
    </location>
</feature>
<dbReference type="GO" id="GO:0043565">
    <property type="term" value="F:sequence-specific DNA binding"/>
    <property type="evidence" value="ECO:0007669"/>
    <property type="project" value="InterPro"/>
</dbReference>
<keyword evidence="3" id="KW-0804">Transcription</keyword>
<feature type="domain" description="HTH araC/xylS-type" evidence="5">
    <location>
        <begin position="248"/>
        <end position="351"/>
    </location>
</feature>